<accession>A0A9X4N0H3</accession>
<dbReference type="PANTHER" id="PTHR38814:SF1">
    <property type="entry name" value="ENDONUCLEASE NUCS"/>
    <property type="match status" value="1"/>
</dbReference>
<dbReference type="Proteomes" id="UP001152599">
    <property type="component" value="Unassembled WGS sequence"/>
</dbReference>
<comment type="caution">
    <text evidence="1">The sequence shown here is derived from an EMBL/GenBank/DDBJ whole genome shotgun (WGS) entry which is preliminary data.</text>
</comment>
<dbReference type="AlphaFoldDB" id="A0A9X4N0H3"/>
<evidence type="ECO:0000313" key="2">
    <source>
        <dbReference type="Proteomes" id="UP001152599"/>
    </source>
</evidence>
<dbReference type="RefSeq" id="WP_304420855.1">
    <property type="nucleotide sequence ID" value="NZ_JANCMU010000004.1"/>
</dbReference>
<dbReference type="EMBL" id="JANCMU010000004">
    <property type="protein sequence ID" value="MDG4946457.1"/>
    <property type="molecule type" value="Genomic_DNA"/>
</dbReference>
<reference evidence="1" key="1">
    <citation type="submission" date="2022-07" db="EMBL/GenBank/DDBJ databases">
        <title>Description and genome-wide analysis of Profundicola chukchiensis gen. nov., sp. nov., marine bacteria isolated from bottom sediments of the Chukchi Sea.</title>
        <authorList>
            <person name="Romanenko L."/>
            <person name="Otstavnykh N."/>
            <person name="Kurilenko V."/>
            <person name="Eremeev V."/>
            <person name="Velansky P."/>
            <person name="Mikhailov V."/>
            <person name="Isaeva M."/>
        </authorList>
    </citation>
    <scope>NUCLEOTIDE SEQUENCE</scope>
    <source>
        <strain evidence="1">KMM 9713</strain>
    </source>
</reference>
<evidence type="ECO:0000313" key="1">
    <source>
        <dbReference type="EMBL" id="MDG4946457.1"/>
    </source>
</evidence>
<dbReference type="GO" id="GO:0003676">
    <property type="term" value="F:nucleic acid binding"/>
    <property type="evidence" value="ECO:0007669"/>
    <property type="project" value="InterPro"/>
</dbReference>
<protein>
    <submittedName>
        <fullName evidence="1">Uncharacterized protein</fullName>
    </submittedName>
</protein>
<keyword evidence="2" id="KW-1185">Reference proteome</keyword>
<dbReference type="Gene3D" id="3.40.1350.10">
    <property type="match status" value="1"/>
</dbReference>
<dbReference type="InterPro" id="IPR011856">
    <property type="entry name" value="tRNA_endonuc-like_dom_sf"/>
</dbReference>
<name>A0A9X4N0H3_9FLAO</name>
<gene>
    <name evidence="1" type="ORF">NMK71_08525</name>
</gene>
<dbReference type="InterPro" id="IPR002793">
    <property type="entry name" value="Endonuclease_NucS"/>
</dbReference>
<organism evidence="1 2">
    <name type="scientific">Profundicola chukchiensis</name>
    <dbReference type="NCBI Taxonomy" id="2961959"/>
    <lineage>
        <taxon>Bacteria</taxon>
        <taxon>Pseudomonadati</taxon>
        <taxon>Bacteroidota</taxon>
        <taxon>Flavobacteriia</taxon>
        <taxon>Flavobacteriales</taxon>
        <taxon>Weeksellaceae</taxon>
        <taxon>Profundicola</taxon>
    </lineage>
</organism>
<dbReference type="GO" id="GO:0004519">
    <property type="term" value="F:endonuclease activity"/>
    <property type="evidence" value="ECO:0007669"/>
    <property type="project" value="InterPro"/>
</dbReference>
<sequence length="323" mass="37175">MNNLSKKQIEQAFELFHSDLIEEGLTLIDNQPNSEHGLNTHLTFKDKDDQRVLLEIKQTTVSKSDLDHLLVKNLKYKLFKTRIILAAPFIPKTSSLALEKNGIEFIQYSKDDIHNLYENSDIKIENETSSTPKSNDGNVAFKVKYNNEDWSHVFDEELVAYNFKHQTWSKEEVSSALNDSILDEDTSLDLPTEEEFDANIAISSLHAKMGKMAVFTSLASNQKESERFIFAIAQMNHIEPSDDNEETIEGFHCNKETAIIFKSTRPKFWKYYSNSNPDLKAWNMGLFRYLTDKTVISILKDVADTNVYPNTFKEKAKILLDEI</sequence>
<proteinExistence type="predicted"/>
<dbReference type="PANTHER" id="PTHR38814">
    <property type="entry name" value="ENDONUCLEASE NUCS"/>
    <property type="match status" value="1"/>
</dbReference>